<evidence type="ECO:0000313" key="4">
    <source>
        <dbReference type="Proteomes" id="UP001237780"/>
    </source>
</evidence>
<proteinExistence type="predicted"/>
<keyword evidence="2" id="KW-1133">Transmembrane helix</keyword>
<dbReference type="Proteomes" id="UP001237780">
    <property type="component" value="Unassembled WGS sequence"/>
</dbReference>
<evidence type="ECO:0000256" key="1">
    <source>
        <dbReference type="SAM" id="MobiDB-lite"/>
    </source>
</evidence>
<keyword evidence="2" id="KW-0472">Membrane</keyword>
<dbReference type="EMBL" id="JAUSZT010000003">
    <property type="protein sequence ID" value="MDQ0999320.1"/>
    <property type="molecule type" value="Genomic_DNA"/>
</dbReference>
<organism evidence="3 4">
    <name type="scientific">Phyllobacterium ifriqiyense</name>
    <dbReference type="NCBI Taxonomy" id="314238"/>
    <lineage>
        <taxon>Bacteria</taxon>
        <taxon>Pseudomonadati</taxon>
        <taxon>Pseudomonadota</taxon>
        <taxon>Alphaproteobacteria</taxon>
        <taxon>Hyphomicrobiales</taxon>
        <taxon>Phyllobacteriaceae</taxon>
        <taxon>Phyllobacterium</taxon>
    </lineage>
</organism>
<protein>
    <recommendedName>
        <fullName evidence="5">Transmembrane protein PGPGW</fullName>
    </recommendedName>
</protein>
<evidence type="ECO:0008006" key="5">
    <source>
        <dbReference type="Google" id="ProtNLM"/>
    </source>
</evidence>
<evidence type="ECO:0000313" key="3">
    <source>
        <dbReference type="EMBL" id="MDQ0999320.1"/>
    </source>
</evidence>
<accession>A0ABU0SEY3</accession>
<dbReference type="RefSeq" id="WP_115052900.1">
    <property type="nucleotide sequence ID" value="NZ_JAUSZT010000003.1"/>
</dbReference>
<gene>
    <name evidence="3" type="ORF">QFZ34_004502</name>
</gene>
<evidence type="ECO:0000256" key="2">
    <source>
        <dbReference type="SAM" id="Phobius"/>
    </source>
</evidence>
<name>A0ABU0SEY3_9HYPH</name>
<comment type="caution">
    <text evidence="3">The sequence shown here is derived from an EMBL/GenBank/DDBJ whole genome shotgun (WGS) entry which is preliminary data.</text>
</comment>
<keyword evidence="2" id="KW-0812">Transmembrane</keyword>
<feature type="transmembrane region" description="Helical" evidence="2">
    <location>
        <begin position="47"/>
        <end position="71"/>
    </location>
</feature>
<keyword evidence="4" id="KW-1185">Reference proteome</keyword>
<feature type="region of interest" description="Disordered" evidence="1">
    <location>
        <begin position="1"/>
        <end position="20"/>
    </location>
</feature>
<sequence>MSDGPKQTDNLGDHAEKPHRRRHIRILGRHIPVPQSVAMRRTLGGGLVAGGILGFLPVLGFWMVPLGLVVLSQDSAIVRRKRRQLEVKILRRWKASRFGTDKDKN</sequence>
<feature type="compositionally biased region" description="Polar residues" evidence="1">
    <location>
        <begin position="1"/>
        <end position="10"/>
    </location>
</feature>
<reference evidence="3 4" key="1">
    <citation type="submission" date="2023-07" db="EMBL/GenBank/DDBJ databases">
        <title>Comparative genomics of wheat-associated soil bacteria to identify genetic determinants of phenazine resistance.</title>
        <authorList>
            <person name="Mouncey N."/>
        </authorList>
    </citation>
    <scope>NUCLEOTIDE SEQUENCE [LARGE SCALE GENOMIC DNA]</scope>
    <source>
        <strain evidence="3 4">W4I11</strain>
    </source>
</reference>